<sequence>IKRPYELHFNQKFVNIDDLLADGDFTNLHSVMILVREEILKYPFMTEKGNLKLEYDLPTRLDDQNFSRIYDCGSTSGYLQP</sequence>
<proteinExistence type="predicted"/>
<organism evidence="1">
    <name type="scientific">marine sediment metagenome</name>
    <dbReference type="NCBI Taxonomy" id="412755"/>
    <lineage>
        <taxon>unclassified sequences</taxon>
        <taxon>metagenomes</taxon>
        <taxon>ecological metagenomes</taxon>
    </lineage>
</organism>
<dbReference type="AlphaFoldDB" id="X1IVS3"/>
<comment type="caution">
    <text evidence="1">The sequence shown here is derived from an EMBL/GenBank/DDBJ whole genome shotgun (WGS) entry which is preliminary data.</text>
</comment>
<evidence type="ECO:0000313" key="1">
    <source>
        <dbReference type="EMBL" id="GAH85822.1"/>
    </source>
</evidence>
<name>X1IVS3_9ZZZZ</name>
<dbReference type="EMBL" id="BARU01043855">
    <property type="protein sequence ID" value="GAH85822.1"/>
    <property type="molecule type" value="Genomic_DNA"/>
</dbReference>
<reference evidence="1" key="1">
    <citation type="journal article" date="2014" name="Front. Microbiol.">
        <title>High frequency of phylogenetically diverse reductive dehalogenase-homologous genes in deep subseafloor sedimentary metagenomes.</title>
        <authorList>
            <person name="Kawai M."/>
            <person name="Futagami T."/>
            <person name="Toyoda A."/>
            <person name="Takaki Y."/>
            <person name="Nishi S."/>
            <person name="Hori S."/>
            <person name="Arai W."/>
            <person name="Tsubouchi T."/>
            <person name="Morono Y."/>
            <person name="Uchiyama I."/>
            <person name="Ito T."/>
            <person name="Fujiyama A."/>
            <person name="Inagaki F."/>
            <person name="Takami H."/>
        </authorList>
    </citation>
    <scope>NUCLEOTIDE SEQUENCE</scope>
    <source>
        <strain evidence="1">Expedition CK06-06</strain>
    </source>
</reference>
<accession>X1IVS3</accession>
<gene>
    <name evidence="1" type="ORF">S03H2_67066</name>
</gene>
<feature type="non-terminal residue" evidence="1">
    <location>
        <position position="1"/>
    </location>
</feature>
<protein>
    <submittedName>
        <fullName evidence="1">Uncharacterized protein</fullName>
    </submittedName>
</protein>